<comment type="subcellular location">
    <subcellularLocation>
        <location evidence="1">Membrane</location>
        <topology evidence="1">Multi-pass membrane protein</topology>
    </subcellularLocation>
</comment>
<feature type="transmembrane region" description="Helical" evidence="6">
    <location>
        <begin position="15"/>
        <end position="37"/>
    </location>
</feature>
<evidence type="ECO:0008006" key="9">
    <source>
        <dbReference type="Google" id="ProtNLM"/>
    </source>
</evidence>
<dbReference type="GO" id="GO:0016020">
    <property type="term" value="C:membrane"/>
    <property type="evidence" value="ECO:0007669"/>
    <property type="project" value="UniProtKB-SubCell"/>
</dbReference>
<dbReference type="PANTHER" id="PTHR13377">
    <property type="entry name" value="PLACENTAL PROTEIN 6"/>
    <property type="match status" value="1"/>
</dbReference>
<dbReference type="PANTHER" id="PTHR13377:SF3">
    <property type="entry name" value="TRANSMEMBRANE PROTEIN 115"/>
    <property type="match status" value="1"/>
</dbReference>
<dbReference type="OrthoDB" id="73612at2759"/>
<name>A0A8K0JM49_9TREE</name>
<feature type="compositionally biased region" description="Basic and acidic residues" evidence="5">
    <location>
        <begin position="356"/>
        <end position="369"/>
    </location>
</feature>
<comment type="caution">
    <text evidence="7">The sequence shown here is derived from an EMBL/GenBank/DDBJ whole genome shotgun (WGS) entry which is preliminary data.</text>
</comment>
<keyword evidence="2 6" id="KW-0812">Transmembrane</keyword>
<feature type="transmembrane region" description="Helical" evidence="6">
    <location>
        <begin position="86"/>
        <end position="103"/>
    </location>
</feature>
<feature type="transmembrane region" description="Helical" evidence="6">
    <location>
        <begin position="58"/>
        <end position="74"/>
    </location>
</feature>
<evidence type="ECO:0000256" key="6">
    <source>
        <dbReference type="SAM" id="Phobius"/>
    </source>
</evidence>
<evidence type="ECO:0000256" key="3">
    <source>
        <dbReference type="ARBA" id="ARBA00022989"/>
    </source>
</evidence>
<dbReference type="Pfam" id="PF08551">
    <property type="entry name" value="DUF1751"/>
    <property type="match status" value="1"/>
</dbReference>
<keyword evidence="3 6" id="KW-1133">Transmembrane helix</keyword>
<evidence type="ECO:0000313" key="8">
    <source>
        <dbReference type="Proteomes" id="UP000812966"/>
    </source>
</evidence>
<dbReference type="FunFam" id="1.20.1540.10:FF:000004">
    <property type="entry name" value="Transmembrane protein 115"/>
    <property type="match status" value="1"/>
</dbReference>
<keyword evidence="4 6" id="KW-0472">Membrane</keyword>
<sequence>MPQYSFLPFLQPFPIATRILTGLLITLSLGQVLLTGLNARFREQEGKTFEGINENAEVPYLLCVPGAALPWYFWTFLTAGFVEIKPIEFIISLISIPLLTRYLERVWGPKELLRFSAVVIVASNIIGFGLCWLEFFVLGGREVFLTGEPVRGSTALLTGYLVAYTQLIPEHQVQIFGRLKIRVKNTPGIALLASNILTLVHSFQPWILIQFGFIVAFWYLRFFQVHAESDIRGDRSETFAFIYWFPPPVRPYTGYIGNVVFNLAVKFKLVQPWDGPQTGAYAMLPTSGSGGAGGAGTRAEAERRRALALQALDARVTKPTTGEASTSAPPPTAAGTTATAASGEAVTVTAPAEAVTKAEKANDEEIKAS</sequence>
<accession>A0A8K0JM49</accession>
<dbReference type="GO" id="GO:0006890">
    <property type="term" value="P:retrograde vesicle-mediated transport, Golgi to endoplasmic reticulum"/>
    <property type="evidence" value="ECO:0007669"/>
    <property type="project" value="InterPro"/>
</dbReference>
<feature type="region of interest" description="Disordered" evidence="5">
    <location>
        <begin position="317"/>
        <end position="369"/>
    </location>
</feature>
<dbReference type="EMBL" id="JABELV010000045">
    <property type="protein sequence ID" value="KAG7561833.1"/>
    <property type="molecule type" value="Genomic_DNA"/>
</dbReference>
<feature type="transmembrane region" description="Helical" evidence="6">
    <location>
        <begin position="189"/>
        <end position="220"/>
    </location>
</feature>
<dbReference type="InterPro" id="IPR013861">
    <property type="entry name" value="TMEM115/Pdh1/Rbl19"/>
</dbReference>
<evidence type="ECO:0000256" key="2">
    <source>
        <dbReference type="ARBA" id="ARBA00022692"/>
    </source>
</evidence>
<dbReference type="Gene3D" id="1.20.1540.10">
    <property type="entry name" value="Rhomboid-like"/>
    <property type="match status" value="1"/>
</dbReference>
<feature type="transmembrane region" description="Helical" evidence="6">
    <location>
        <begin position="115"/>
        <end position="138"/>
    </location>
</feature>
<organism evidence="7 8">
    <name type="scientific">Filobasidium floriforme</name>
    <dbReference type="NCBI Taxonomy" id="5210"/>
    <lineage>
        <taxon>Eukaryota</taxon>
        <taxon>Fungi</taxon>
        <taxon>Dikarya</taxon>
        <taxon>Basidiomycota</taxon>
        <taxon>Agaricomycotina</taxon>
        <taxon>Tremellomycetes</taxon>
        <taxon>Filobasidiales</taxon>
        <taxon>Filobasidiaceae</taxon>
        <taxon>Filobasidium</taxon>
    </lineage>
</organism>
<feature type="compositionally biased region" description="Low complexity" evidence="5">
    <location>
        <begin position="320"/>
        <end position="355"/>
    </location>
</feature>
<keyword evidence="8" id="KW-1185">Reference proteome</keyword>
<evidence type="ECO:0000313" key="7">
    <source>
        <dbReference type="EMBL" id="KAG7561833.1"/>
    </source>
</evidence>
<protein>
    <recommendedName>
        <fullName evidence="9">DUF1751-domain-containing protein</fullName>
    </recommendedName>
</protein>
<gene>
    <name evidence="7" type="ORF">FFLO_02734</name>
</gene>
<evidence type="ECO:0000256" key="4">
    <source>
        <dbReference type="ARBA" id="ARBA00023136"/>
    </source>
</evidence>
<dbReference type="SUPFAM" id="SSF144091">
    <property type="entry name" value="Rhomboid-like"/>
    <property type="match status" value="1"/>
</dbReference>
<evidence type="ECO:0000256" key="1">
    <source>
        <dbReference type="ARBA" id="ARBA00004141"/>
    </source>
</evidence>
<dbReference type="SMART" id="SM01160">
    <property type="entry name" value="DUF1751"/>
    <property type="match status" value="1"/>
</dbReference>
<dbReference type="GO" id="GO:0005794">
    <property type="term" value="C:Golgi apparatus"/>
    <property type="evidence" value="ECO:0007669"/>
    <property type="project" value="TreeGrafter"/>
</dbReference>
<proteinExistence type="predicted"/>
<evidence type="ECO:0000256" key="5">
    <source>
        <dbReference type="SAM" id="MobiDB-lite"/>
    </source>
</evidence>
<reference evidence="7" key="1">
    <citation type="submission" date="2020-04" db="EMBL/GenBank/DDBJ databases">
        <title>Analysis of mating type loci in Filobasidium floriforme.</title>
        <authorList>
            <person name="Nowrousian M."/>
        </authorList>
    </citation>
    <scope>NUCLEOTIDE SEQUENCE</scope>
    <source>
        <strain evidence="7">CBS 6242</strain>
    </source>
</reference>
<dbReference type="InterPro" id="IPR035952">
    <property type="entry name" value="Rhomboid-like_sf"/>
</dbReference>
<dbReference type="AlphaFoldDB" id="A0A8K0JM49"/>
<dbReference type="Proteomes" id="UP000812966">
    <property type="component" value="Unassembled WGS sequence"/>
</dbReference>